<dbReference type="InterPro" id="IPR001905">
    <property type="entry name" value="Ammonium_transpt"/>
</dbReference>
<feature type="transmembrane region" description="Helical" evidence="9">
    <location>
        <begin position="321"/>
        <end position="342"/>
    </location>
</feature>
<feature type="transmembrane region" description="Helical" evidence="9">
    <location>
        <begin position="65"/>
        <end position="84"/>
    </location>
</feature>
<dbReference type="PANTHER" id="PTHR43029">
    <property type="entry name" value="AMMONIUM TRANSPORTER MEP2"/>
    <property type="match status" value="1"/>
</dbReference>
<reference evidence="11 12" key="1">
    <citation type="journal article" date="2014" name="Int. J. Syst. Evol. Microbiol.">
        <title>Description of Galbitalea soli gen. nov., sp. nov., and Frondihabitans sucicola sp. nov.</title>
        <authorList>
            <person name="Kim S.J."/>
            <person name="Lim J.M."/>
            <person name="Ahn J.H."/>
            <person name="Weon H.Y."/>
            <person name="Hamada M."/>
            <person name="Suzuki K."/>
            <person name="Ahn T.Y."/>
            <person name="Kwon S.W."/>
        </authorList>
    </citation>
    <scope>NUCLEOTIDE SEQUENCE [LARGE SCALE GENOMIC DNA]</scope>
    <source>
        <strain evidence="11 12">NBRC 108727</strain>
    </source>
</reference>
<proteinExistence type="inferred from homology"/>
<accession>A0A7C9PLM0</accession>
<dbReference type="GO" id="GO:0005886">
    <property type="term" value="C:plasma membrane"/>
    <property type="evidence" value="ECO:0007669"/>
    <property type="project" value="TreeGrafter"/>
</dbReference>
<protein>
    <recommendedName>
        <fullName evidence="8">Ammonium transporter</fullName>
    </recommendedName>
</protein>
<keyword evidence="3" id="KW-0813">Transport</keyword>
<dbReference type="Pfam" id="PF00909">
    <property type="entry name" value="Ammonium_transp"/>
    <property type="match status" value="1"/>
</dbReference>
<evidence type="ECO:0000256" key="8">
    <source>
        <dbReference type="ARBA" id="ARBA00050025"/>
    </source>
</evidence>
<dbReference type="Proteomes" id="UP000479756">
    <property type="component" value="Unassembled WGS sequence"/>
</dbReference>
<feature type="transmembrane region" description="Helical" evidence="9">
    <location>
        <begin position="283"/>
        <end position="309"/>
    </location>
</feature>
<comment type="similarity">
    <text evidence="2">Belongs to the ammonia transporter channel (TC 1.A.11.2) family.</text>
</comment>
<organism evidence="11 12">
    <name type="scientific">Galbitalea soli</name>
    <dbReference type="NCBI Taxonomy" id="1268042"/>
    <lineage>
        <taxon>Bacteria</taxon>
        <taxon>Bacillati</taxon>
        <taxon>Actinomycetota</taxon>
        <taxon>Actinomycetes</taxon>
        <taxon>Micrococcales</taxon>
        <taxon>Microbacteriaceae</taxon>
        <taxon>Galbitalea</taxon>
    </lineage>
</organism>
<feature type="transmembrane region" description="Helical" evidence="9">
    <location>
        <begin position="6"/>
        <end position="25"/>
    </location>
</feature>
<evidence type="ECO:0000256" key="2">
    <source>
        <dbReference type="ARBA" id="ARBA00005887"/>
    </source>
</evidence>
<evidence type="ECO:0000256" key="3">
    <source>
        <dbReference type="ARBA" id="ARBA00022448"/>
    </source>
</evidence>
<dbReference type="RefSeq" id="WP_163471914.1">
    <property type="nucleotide sequence ID" value="NZ_JAAGWZ010000001.1"/>
</dbReference>
<dbReference type="InterPro" id="IPR024041">
    <property type="entry name" value="NH4_transpt_AmtB-like_dom"/>
</dbReference>
<dbReference type="EMBL" id="JAAGWZ010000001">
    <property type="protein sequence ID" value="NEM90246.1"/>
    <property type="molecule type" value="Genomic_DNA"/>
</dbReference>
<sequence>MPHPTLTIACTLAILALIPALSSLYREFLDHTGARSSALLTASIALSAFALWLVVSAFIPEVAGAPLQLPTASLAALSGFLASLTVRDTTARVLPALLFSLAWTLVVFVPIAVVVLFPAAVGLGPADGPLDLGGALPVHAAVGAGAIVVLTVARGWSVDDRSHARPHSWLLLLSGLVIWVCGILCLAGLELGVDSVVTPRIVLNAIVAPVFGSIAWLVVQRIRSATTTATTAVAGLVSGLVAISAGAASFTALWAGVTGAAAGFASALFFFRRYERTGRHAWFIVAAHLMAAVIGLLMVGLFGTDFGFIYNGQTDLIRVQFLGLLTTVVWSGGVSIVLWLAVRGAARREAARVRERAAS</sequence>
<evidence type="ECO:0000313" key="12">
    <source>
        <dbReference type="Proteomes" id="UP000479756"/>
    </source>
</evidence>
<name>A0A7C9PLM0_9MICO</name>
<comment type="subcellular location">
    <subcellularLocation>
        <location evidence="1">Membrane</location>
        <topology evidence="1">Multi-pass membrane protein</topology>
    </subcellularLocation>
</comment>
<evidence type="ECO:0000313" key="11">
    <source>
        <dbReference type="EMBL" id="NEM90246.1"/>
    </source>
</evidence>
<dbReference type="SUPFAM" id="SSF111352">
    <property type="entry name" value="Ammonium transporter"/>
    <property type="match status" value="1"/>
</dbReference>
<feature type="transmembrane region" description="Helical" evidence="9">
    <location>
        <begin position="226"/>
        <end position="246"/>
    </location>
</feature>
<evidence type="ECO:0000256" key="7">
    <source>
        <dbReference type="ARBA" id="ARBA00023177"/>
    </source>
</evidence>
<evidence type="ECO:0000259" key="10">
    <source>
        <dbReference type="Pfam" id="PF00909"/>
    </source>
</evidence>
<dbReference type="PANTHER" id="PTHR43029:SF10">
    <property type="entry name" value="AMMONIUM TRANSPORTER MEP2"/>
    <property type="match status" value="1"/>
</dbReference>
<feature type="transmembrane region" description="Helical" evidence="9">
    <location>
        <begin position="96"/>
        <end position="117"/>
    </location>
</feature>
<feature type="transmembrane region" description="Helical" evidence="9">
    <location>
        <begin position="137"/>
        <end position="157"/>
    </location>
</feature>
<feature type="transmembrane region" description="Helical" evidence="9">
    <location>
        <begin position="37"/>
        <end position="59"/>
    </location>
</feature>
<keyword evidence="7" id="KW-0924">Ammonia transport</keyword>
<keyword evidence="4 9" id="KW-0812">Transmembrane</keyword>
<dbReference type="Gene3D" id="1.10.3430.10">
    <property type="entry name" value="Ammonium transporter AmtB like domains"/>
    <property type="match status" value="1"/>
</dbReference>
<dbReference type="AlphaFoldDB" id="A0A7C9PLM0"/>
<keyword evidence="5 9" id="KW-1133">Transmembrane helix</keyword>
<evidence type="ECO:0000256" key="9">
    <source>
        <dbReference type="SAM" id="Phobius"/>
    </source>
</evidence>
<gene>
    <name evidence="11" type="ORF">G3T37_02625</name>
</gene>
<evidence type="ECO:0000256" key="6">
    <source>
        <dbReference type="ARBA" id="ARBA00023136"/>
    </source>
</evidence>
<feature type="domain" description="Ammonium transporter AmtB-like" evidence="10">
    <location>
        <begin position="91"/>
        <end position="342"/>
    </location>
</feature>
<evidence type="ECO:0000256" key="5">
    <source>
        <dbReference type="ARBA" id="ARBA00022989"/>
    </source>
</evidence>
<dbReference type="InterPro" id="IPR029020">
    <property type="entry name" value="Ammonium/urea_transptr"/>
</dbReference>
<feature type="transmembrane region" description="Helical" evidence="9">
    <location>
        <begin position="169"/>
        <end position="189"/>
    </location>
</feature>
<evidence type="ECO:0000256" key="4">
    <source>
        <dbReference type="ARBA" id="ARBA00022692"/>
    </source>
</evidence>
<keyword evidence="12" id="KW-1185">Reference proteome</keyword>
<feature type="transmembrane region" description="Helical" evidence="9">
    <location>
        <begin position="201"/>
        <end position="219"/>
    </location>
</feature>
<comment type="caution">
    <text evidence="11">The sequence shown here is derived from an EMBL/GenBank/DDBJ whole genome shotgun (WGS) entry which is preliminary data.</text>
</comment>
<feature type="transmembrane region" description="Helical" evidence="9">
    <location>
        <begin position="252"/>
        <end position="271"/>
    </location>
</feature>
<keyword evidence="6 9" id="KW-0472">Membrane</keyword>
<dbReference type="GO" id="GO:0008519">
    <property type="term" value="F:ammonium channel activity"/>
    <property type="evidence" value="ECO:0007669"/>
    <property type="project" value="InterPro"/>
</dbReference>
<evidence type="ECO:0000256" key="1">
    <source>
        <dbReference type="ARBA" id="ARBA00004141"/>
    </source>
</evidence>